<organism evidence="2 3">
    <name type="scientific">Emiliania huxleyi (strain CCMP1516)</name>
    <dbReference type="NCBI Taxonomy" id="280463"/>
    <lineage>
        <taxon>Eukaryota</taxon>
        <taxon>Haptista</taxon>
        <taxon>Haptophyta</taxon>
        <taxon>Prymnesiophyceae</taxon>
        <taxon>Isochrysidales</taxon>
        <taxon>Noelaerhabdaceae</taxon>
        <taxon>Emiliania</taxon>
    </lineage>
</organism>
<feature type="signal peptide" evidence="1">
    <location>
        <begin position="1"/>
        <end position="22"/>
    </location>
</feature>
<dbReference type="AlphaFoldDB" id="A0A0D3I2Y9"/>
<accession>A0A0D3I2Y9</accession>
<reference evidence="2" key="2">
    <citation type="submission" date="2024-10" db="UniProtKB">
        <authorList>
            <consortium name="EnsemblProtists"/>
        </authorList>
    </citation>
    <scope>IDENTIFICATION</scope>
</reference>
<dbReference type="HOGENOM" id="CLU_1032213_0_0_1"/>
<dbReference type="Proteomes" id="UP000013827">
    <property type="component" value="Unassembled WGS sequence"/>
</dbReference>
<dbReference type="InterPro" id="IPR042266">
    <property type="entry name" value="PPPDE_sf"/>
</dbReference>
<reference evidence="3" key="1">
    <citation type="journal article" date="2013" name="Nature">
        <title>Pan genome of the phytoplankton Emiliania underpins its global distribution.</title>
        <authorList>
            <person name="Read B.A."/>
            <person name="Kegel J."/>
            <person name="Klute M.J."/>
            <person name="Kuo A."/>
            <person name="Lefebvre S.C."/>
            <person name="Maumus F."/>
            <person name="Mayer C."/>
            <person name="Miller J."/>
            <person name="Monier A."/>
            <person name="Salamov A."/>
            <person name="Young J."/>
            <person name="Aguilar M."/>
            <person name="Claverie J.M."/>
            <person name="Frickenhaus S."/>
            <person name="Gonzalez K."/>
            <person name="Herman E.K."/>
            <person name="Lin Y.C."/>
            <person name="Napier J."/>
            <person name="Ogata H."/>
            <person name="Sarno A.F."/>
            <person name="Shmutz J."/>
            <person name="Schroeder D."/>
            <person name="de Vargas C."/>
            <person name="Verret F."/>
            <person name="von Dassow P."/>
            <person name="Valentin K."/>
            <person name="Van de Peer Y."/>
            <person name="Wheeler G."/>
            <person name="Dacks J.B."/>
            <person name="Delwiche C.F."/>
            <person name="Dyhrman S.T."/>
            <person name="Glockner G."/>
            <person name="John U."/>
            <person name="Richards T."/>
            <person name="Worden A.Z."/>
            <person name="Zhang X."/>
            <person name="Grigoriev I.V."/>
            <person name="Allen A.E."/>
            <person name="Bidle K."/>
            <person name="Borodovsky M."/>
            <person name="Bowler C."/>
            <person name="Brownlee C."/>
            <person name="Cock J.M."/>
            <person name="Elias M."/>
            <person name="Gladyshev V.N."/>
            <person name="Groth M."/>
            <person name="Guda C."/>
            <person name="Hadaegh A."/>
            <person name="Iglesias-Rodriguez M.D."/>
            <person name="Jenkins J."/>
            <person name="Jones B.M."/>
            <person name="Lawson T."/>
            <person name="Leese F."/>
            <person name="Lindquist E."/>
            <person name="Lobanov A."/>
            <person name="Lomsadze A."/>
            <person name="Malik S.B."/>
            <person name="Marsh M.E."/>
            <person name="Mackinder L."/>
            <person name="Mock T."/>
            <person name="Mueller-Roeber B."/>
            <person name="Pagarete A."/>
            <person name="Parker M."/>
            <person name="Probert I."/>
            <person name="Quesneville H."/>
            <person name="Raines C."/>
            <person name="Rensing S.A."/>
            <person name="Riano-Pachon D.M."/>
            <person name="Richier S."/>
            <person name="Rokitta S."/>
            <person name="Shiraiwa Y."/>
            <person name="Soanes D.M."/>
            <person name="van der Giezen M."/>
            <person name="Wahlund T.M."/>
            <person name="Williams B."/>
            <person name="Wilson W."/>
            <person name="Wolfe G."/>
            <person name="Wurch L.L."/>
        </authorList>
    </citation>
    <scope>NUCLEOTIDE SEQUENCE</scope>
</reference>
<keyword evidence="3" id="KW-1185">Reference proteome</keyword>
<dbReference type="Gene3D" id="3.90.1720.30">
    <property type="entry name" value="PPPDE domains"/>
    <property type="match status" value="1"/>
</dbReference>
<name>A0A0D3I2Y9_EMIH1</name>
<dbReference type="EnsemblProtists" id="EOD05624">
    <property type="protein sequence ID" value="EOD05624"/>
    <property type="gene ID" value="EMIHUDRAFT_220070"/>
</dbReference>
<protein>
    <recommendedName>
        <fullName evidence="4">PPPDE domain-containing protein</fullName>
    </recommendedName>
</protein>
<evidence type="ECO:0008006" key="4">
    <source>
        <dbReference type="Google" id="ProtNLM"/>
    </source>
</evidence>
<dbReference type="GeneID" id="17251787"/>
<dbReference type="RefSeq" id="XP_005758053.1">
    <property type="nucleotide sequence ID" value="XM_005757996.1"/>
</dbReference>
<proteinExistence type="predicted"/>
<sequence>MTVTRSCSLLALLLLLPTEVVGMAVRPKLTVFRTGPQLRPPARETPAADAGARDVMLKLYDISSPPLVSAFQALAFKEGFWFPKLSIGETYDGILERVSGGKPLRTINCGPTSKSDAQIAQIIAEMGATDYTQDRDEYCFFFRNCNHFALDLAERLADGGEADAAFIDAHVLHESEAILSDLPLGALQQTLTRQITRQVQLVVIKSWRKEWKRQLAEYEEEQGIPLEERKVYAKQ</sequence>
<dbReference type="PaxDb" id="2903-EOD05624"/>
<evidence type="ECO:0000313" key="3">
    <source>
        <dbReference type="Proteomes" id="UP000013827"/>
    </source>
</evidence>
<dbReference type="KEGG" id="ehx:EMIHUDRAFT_220070"/>
<feature type="chain" id="PRO_5044249635" description="PPPDE domain-containing protein" evidence="1">
    <location>
        <begin position="23"/>
        <end position="235"/>
    </location>
</feature>
<keyword evidence="1" id="KW-0732">Signal</keyword>
<evidence type="ECO:0000313" key="2">
    <source>
        <dbReference type="EnsemblProtists" id="EOD05624"/>
    </source>
</evidence>
<evidence type="ECO:0000256" key="1">
    <source>
        <dbReference type="SAM" id="SignalP"/>
    </source>
</evidence>